<dbReference type="InterPro" id="IPR041658">
    <property type="entry name" value="AAA_lid_11"/>
</dbReference>
<evidence type="ECO:0000313" key="2">
    <source>
        <dbReference type="EMBL" id="TGZ71569.1"/>
    </source>
</evidence>
<dbReference type="Pfam" id="PF18198">
    <property type="entry name" value="AAA_lid_11"/>
    <property type="match status" value="1"/>
</dbReference>
<evidence type="ECO:0000259" key="1">
    <source>
        <dbReference type="Pfam" id="PF18198"/>
    </source>
</evidence>
<dbReference type="Proteomes" id="UP000308267">
    <property type="component" value="Unassembled WGS sequence"/>
</dbReference>
<proteinExistence type="predicted"/>
<dbReference type="EMBL" id="SJOL01004488">
    <property type="protein sequence ID" value="TGZ71569.1"/>
    <property type="molecule type" value="Genomic_DNA"/>
</dbReference>
<name>A0A4S2M9X2_OPIFE</name>
<reference evidence="2 3" key="1">
    <citation type="journal article" date="2019" name="BMC Genomics">
        <title>New insights from Opisthorchis felineus genome: update on genomics of the epidemiologically important liver flukes.</title>
        <authorList>
            <person name="Ershov N.I."/>
            <person name="Mordvinov V.A."/>
            <person name="Prokhortchouk E.B."/>
            <person name="Pakharukova M.Y."/>
            <person name="Gunbin K.V."/>
            <person name="Ustyantsev K."/>
            <person name="Genaev M.A."/>
            <person name="Blinov A.G."/>
            <person name="Mazur A."/>
            <person name="Boulygina E."/>
            <person name="Tsygankova S."/>
            <person name="Khrameeva E."/>
            <person name="Chekanov N."/>
            <person name="Fan G."/>
            <person name="Xiao A."/>
            <person name="Zhang H."/>
            <person name="Xu X."/>
            <person name="Yang H."/>
            <person name="Solovyev V."/>
            <person name="Lee S.M."/>
            <person name="Liu X."/>
            <person name="Afonnikov D.A."/>
            <person name="Skryabin K.G."/>
        </authorList>
    </citation>
    <scope>NUCLEOTIDE SEQUENCE [LARGE SCALE GENOMIC DNA]</scope>
    <source>
        <strain evidence="2">AK-0245</strain>
        <tissue evidence="2">Whole organism</tissue>
    </source>
</reference>
<dbReference type="GO" id="GO:0007018">
    <property type="term" value="P:microtubule-based movement"/>
    <property type="evidence" value="ECO:0007669"/>
    <property type="project" value="InterPro"/>
</dbReference>
<dbReference type="InterPro" id="IPR042219">
    <property type="entry name" value="AAA_lid_11_sf"/>
</dbReference>
<dbReference type="STRING" id="147828.A0A4S2M9X2"/>
<dbReference type="GO" id="GO:0030286">
    <property type="term" value="C:dynein complex"/>
    <property type="evidence" value="ECO:0007669"/>
    <property type="project" value="InterPro"/>
</dbReference>
<dbReference type="GO" id="GO:0045505">
    <property type="term" value="F:dynein intermediate chain binding"/>
    <property type="evidence" value="ECO:0007669"/>
    <property type="project" value="InterPro"/>
</dbReference>
<dbReference type="PANTHER" id="PTHR22878">
    <property type="entry name" value="DYNEIN HEAVY CHAIN 6, AXONEMAL-LIKE-RELATED"/>
    <property type="match status" value="1"/>
</dbReference>
<sequence>MLIAYPIVIDCSCSVLGETWRKLVFGICFFHAIVLERKKFGPLGWNISYDFNDSDRECALLNLDMFCQDRGVPWEALTYITSEITYGGRVTEFWDQRCLRTILERFFDPKTLEPTYTYSPSGIYYPPERPKLQDYKDYVLSLPLNASPELFGMHENANLVYQVRQ</sequence>
<accession>A0A4S2M9X2</accession>
<comment type="caution">
    <text evidence="2">The sequence shown here is derived from an EMBL/GenBank/DDBJ whole genome shotgun (WGS) entry which is preliminary data.</text>
</comment>
<organism evidence="2 3">
    <name type="scientific">Opisthorchis felineus</name>
    <dbReference type="NCBI Taxonomy" id="147828"/>
    <lineage>
        <taxon>Eukaryota</taxon>
        <taxon>Metazoa</taxon>
        <taxon>Spiralia</taxon>
        <taxon>Lophotrochozoa</taxon>
        <taxon>Platyhelminthes</taxon>
        <taxon>Trematoda</taxon>
        <taxon>Digenea</taxon>
        <taxon>Opisthorchiida</taxon>
        <taxon>Opisthorchiata</taxon>
        <taxon>Opisthorchiidae</taxon>
        <taxon>Opisthorchis</taxon>
    </lineage>
</organism>
<protein>
    <recommendedName>
        <fullName evidence="1">Dynein heavy chain AAA lid domain-containing protein</fullName>
    </recommendedName>
</protein>
<dbReference type="GO" id="GO:0051959">
    <property type="term" value="F:dynein light intermediate chain binding"/>
    <property type="evidence" value="ECO:0007669"/>
    <property type="project" value="InterPro"/>
</dbReference>
<dbReference type="Gene3D" id="1.10.8.720">
    <property type="entry name" value="Region D6 of dynein motor"/>
    <property type="match status" value="1"/>
</dbReference>
<dbReference type="OrthoDB" id="10251809at2759"/>
<gene>
    <name evidence="2" type="ORF">CRM22_002564</name>
</gene>
<dbReference type="AlphaFoldDB" id="A0A4S2M9X2"/>
<keyword evidence="3" id="KW-1185">Reference proteome</keyword>
<dbReference type="FunFam" id="1.10.8.720:FF:000001">
    <property type="entry name" value="dynein heavy chain 7, axonemal"/>
    <property type="match status" value="1"/>
</dbReference>
<evidence type="ECO:0000313" key="3">
    <source>
        <dbReference type="Proteomes" id="UP000308267"/>
    </source>
</evidence>
<feature type="domain" description="Dynein heavy chain AAA lid" evidence="1">
    <location>
        <begin position="20"/>
        <end position="157"/>
    </location>
</feature>
<dbReference type="PANTHER" id="PTHR22878:SF68">
    <property type="entry name" value="DYNEIN HEAVY CHAIN 6, AXONEMAL-LIKE"/>
    <property type="match status" value="1"/>
</dbReference>
<dbReference type="InterPro" id="IPR026983">
    <property type="entry name" value="DHC"/>
</dbReference>